<proteinExistence type="predicted"/>
<keyword evidence="2" id="KW-1185">Reference proteome</keyword>
<dbReference type="AlphaFoldDB" id="A0A1T5ERW8"/>
<reference evidence="2" key="1">
    <citation type="submission" date="2017-02" db="EMBL/GenBank/DDBJ databases">
        <authorList>
            <person name="Varghese N."/>
            <person name="Submissions S."/>
        </authorList>
    </citation>
    <scope>NUCLEOTIDE SEQUENCE [LARGE SCALE GENOMIC DNA]</scope>
    <source>
        <strain evidence="2">R11H</strain>
    </source>
</reference>
<dbReference type="RefSeq" id="WP_025160949.1">
    <property type="nucleotide sequence ID" value="NZ_FUYP01000024.1"/>
</dbReference>
<dbReference type="Proteomes" id="UP000190044">
    <property type="component" value="Unassembled WGS sequence"/>
</dbReference>
<organism evidence="1 2">
    <name type="scientific">Sphingopyxis flava</name>
    <dbReference type="NCBI Taxonomy" id="1507287"/>
    <lineage>
        <taxon>Bacteria</taxon>
        <taxon>Pseudomonadati</taxon>
        <taxon>Pseudomonadota</taxon>
        <taxon>Alphaproteobacteria</taxon>
        <taxon>Sphingomonadales</taxon>
        <taxon>Sphingomonadaceae</taxon>
        <taxon>Sphingopyxis</taxon>
    </lineage>
</organism>
<name>A0A1T5ERW8_9SPHN</name>
<gene>
    <name evidence="1" type="ORF">SAMN06295937_102439</name>
</gene>
<evidence type="ECO:0000313" key="2">
    <source>
        <dbReference type="Proteomes" id="UP000190044"/>
    </source>
</evidence>
<sequence length="88" mass="9518">MSAPTHFVHVYATVRVKLGVTAHDQFAAMKEADRLLFANGFGVRLIPSATGVLEADYAEEVSGYLVDEAGDHEYDRSRTYAADGAPIS</sequence>
<accession>A0A1T5ERW8</accession>
<dbReference type="EMBL" id="FUYP01000024">
    <property type="protein sequence ID" value="SKB86666.1"/>
    <property type="molecule type" value="Genomic_DNA"/>
</dbReference>
<dbReference type="OrthoDB" id="7509572at2"/>
<evidence type="ECO:0000313" key="1">
    <source>
        <dbReference type="EMBL" id="SKB86666.1"/>
    </source>
</evidence>
<protein>
    <submittedName>
        <fullName evidence="1">Uncharacterized protein</fullName>
    </submittedName>
</protein>